<dbReference type="Proteomes" id="UP000052068">
    <property type="component" value="Unassembled WGS sequence"/>
</dbReference>
<keyword evidence="1" id="KW-1133">Transmembrane helix</keyword>
<evidence type="ECO:0000256" key="1">
    <source>
        <dbReference type="SAM" id="Phobius"/>
    </source>
</evidence>
<keyword evidence="1" id="KW-0812">Transmembrane</keyword>
<name>A0ABR5CWQ0_9HYPH</name>
<sequence length="295" mass="34053">MSETIIAERYNPDAVWYEEKIPIRGNHFRLADVKASYRELQQLNARESAMVDKLVKFEDESDEDFVSRKDFLLKDAFRVTVSIIGFEGQTVYGETQDVFDADDVPFPIKTIYFTNRTAFQRNANGNKPPNFFEITVTFDKPPLFDPNPLVSDPTPNESEATLKCRDVPFFRAAQTIVRRHLNSKRKWYSFIHGQFAYDIGLWLCAFPYALYWIAVYAAYFFPDDRPNWSYRIAFFIYSIGISLFAYRALFGYVKWAFPVNRLEENKDAATANRIVLGAIFSSLFLTGLASVLGVS</sequence>
<dbReference type="EMBL" id="JWJH01000003">
    <property type="protein sequence ID" value="KJF69263.1"/>
    <property type="molecule type" value="Genomic_DNA"/>
</dbReference>
<comment type="caution">
    <text evidence="2">The sequence shown here is derived from an EMBL/GenBank/DDBJ whole genome shotgun (WGS) entry which is preliminary data.</text>
</comment>
<organism evidence="2 3">
    <name type="scientific">Rhizobium nepotum 39/7</name>
    <dbReference type="NCBI Taxonomy" id="1368418"/>
    <lineage>
        <taxon>Bacteria</taxon>
        <taxon>Pseudomonadati</taxon>
        <taxon>Pseudomonadota</taxon>
        <taxon>Alphaproteobacteria</taxon>
        <taxon>Hyphomicrobiales</taxon>
        <taxon>Rhizobiaceae</taxon>
        <taxon>Rhizobium/Agrobacterium group</taxon>
        <taxon>Rhizobium</taxon>
    </lineage>
</organism>
<gene>
    <name evidence="2" type="ORF">RS75_04655</name>
</gene>
<feature type="transmembrane region" description="Helical" evidence="1">
    <location>
        <begin position="274"/>
        <end position="294"/>
    </location>
</feature>
<dbReference type="RefSeq" id="WP_045017826.1">
    <property type="nucleotide sequence ID" value="NZ_JWJH01000003.1"/>
</dbReference>
<feature type="transmembrane region" description="Helical" evidence="1">
    <location>
        <begin position="232"/>
        <end position="253"/>
    </location>
</feature>
<keyword evidence="1" id="KW-0472">Membrane</keyword>
<proteinExistence type="predicted"/>
<feature type="transmembrane region" description="Helical" evidence="1">
    <location>
        <begin position="195"/>
        <end position="220"/>
    </location>
</feature>
<evidence type="ECO:0000313" key="3">
    <source>
        <dbReference type="Proteomes" id="UP000052068"/>
    </source>
</evidence>
<keyword evidence="3" id="KW-1185">Reference proteome</keyword>
<evidence type="ECO:0000313" key="2">
    <source>
        <dbReference type="EMBL" id="KJF69263.1"/>
    </source>
</evidence>
<reference evidence="2 3" key="1">
    <citation type="submission" date="2015-03" db="EMBL/GenBank/DDBJ databases">
        <title>Draft Genome Sequences of Agrobacterium nepotum Strain 39/7T (= CFBP 7436T = LMG 26435T) and Agrobacterium sp. Strain KFB 330 (= CFBP 8308 = LMG 28674).</title>
        <authorList>
            <person name="Kuzmanovic N."/>
            <person name="Pulawska J."/>
            <person name="Obradovic A."/>
        </authorList>
    </citation>
    <scope>NUCLEOTIDE SEQUENCE [LARGE SCALE GENOMIC DNA]</scope>
    <source>
        <strain evidence="2 3">39/7</strain>
    </source>
</reference>
<protein>
    <recommendedName>
        <fullName evidence="4">Transmembrane protein</fullName>
    </recommendedName>
</protein>
<accession>A0ABR5CWQ0</accession>
<evidence type="ECO:0008006" key="4">
    <source>
        <dbReference type="Google" id="ProtNLM"/>
    </source>
</evidence>